<keyword evidence="2" id="KW-0479">Metal-binding</keyword>
<gene>
    <name evidence="6" type="ORF">VNO77_21264</name>
</gene>
<dbReference type="InterPro" id="IPR011992">
    <property type="entry name" value="EF-hand-dom_pair"/>
</dbReference>
<evidence type="ECO:0000259" key="5">
    <source>
        <dbReference type="PROSITE" id="PS50222"/>
    </source>
</evidence>
<dbReference type="GO" id="GO:0005509">
    <property type="term" value="F:calcium ion binding"/>
    <property type="evidence" value="ECO:0007669"/>
    <property type="project" value="InterPro"/>
</dbReference>
<evidence type="ECO:0000256" key="3">
    <source>
        <dbReference type="ARBA" id="ARBA00022737"/>
    </source>
</evidence>
<keyword evidence="3" id="KW-0677">Repeat</keyword>
<feature type="domain" description="EF-hand" evidence="5">
    <location>
        <begin position="131"/>
        <end position="166"/>
    </location>
</feature>
<dbReference type="SMART" id="SM00054">
    <property type="entry name" value="EFh"/>
    <property type="match status" value="2"/>
</dbReference>
<dbReference type="Gene3D" id="1.10.238.10">
    <property type="entry name" value="EF-hand"/>
    <property type="match status" value="1"/>
</dbReference>
<name>A0AAN9LUW8_CANGL</name>
<reference evidence="6 7" key="1">
    <citation type="submission" date="2024-01" db="EMBL/GenBank/DDBJ databases">
        <title>The genomes of 5 underutilized Papilionoideae crops provide insights into root nodulation and disease resistanc.</title>
        <authorList>
            <person name="Jiang F."/>
        </authorList>
    </citation>
    <scope>NUCLEOTIDE SEQUENCE [LARGE SCALE GENOMIC DNA]</scope>
    <source>
        <strain evidence="6">LVBAO_FW01</strain>
        <tissue evidence="6">Leaves</tissue>
    </source>
</reference>
<dbReference type="InterPro" id="IPR039647">
    <property type="entry name" value="EF_hand_pair_protein_CML-like"/>
</dbReference>
<evidence type="ECO:0000313" key="7">
    <source>
        <dbReference type="Proteomes" id="UP001367508"/>
    </source>
</evidence>
<comment type="function">
    <text evidence="1">Potential calcium sensor.</text>
</comment>
<dbReference type="InterPro" id="IPR002048">
    <property type="entry name" value="EF_hand_dom"/>
</dbReference>
<dbReference type="InterPro" id="IPR018247">
    <property type="entry name" value="EF_Hand_1_Ca_BS"/>
</dbReference>
<dbReference type="EMBL" id="JAYMYQ010000004">
    <property type="protein sequence ID" value="KAK7340558.1"/>
    <property type="molecule type" value="Genomic_DNA"/>
</dbReference>
<dbReference type="FunFam" id="1.10.238.10:FF:000302">
    <property type="entry name" value="Probable calcium-binding protein CML46"/>
    <property type="match status" value="1"/>
</dbReference>
<keyword evidence="4" id="KW-0106">Calcium</keyword>
<dbReference type="Proteomes" id="UP001367508">
    <property type="component" value="Unassembled WGS sequence"/>
</dbReference>
<dbReference type="SUPFAM" id="SSF47473">
    <property type="entry name" value="EF-hand"/>
    <property type="match status" value="1"/>
</dbReference>
<organism evidence="6 7">
    <name type="scientific">Canavalia gladiata</name>
    <name type="common">Sword bean</name>
    <name type="synonym">Dolichos gladiatus</name>
    <dbReference type="NCBI Taxonomy" id="3824"/>
    <lineage>
        <taxon>Eukaryota</taxon>
        <taxon>Viridiplantae</taxon>
        <taxon>Streptophyta</taxon>
        <taxon>Embryophyta</taxon>
        <taxon>Tracheophyta</taxon>
        <taxon>Spermatophyta</taxon>
        <taxon>Magnoliopsida</taxon>
        <taxon>eudicotyledons</taxon>
        <taxon>Gunneridae</taxon>
        <taxon>Pentapetalae</taxon>
        <taxon>rosids</taxon>
        <taxon>fabids</taxon>
        <taxon>Fabales</taxon>
        <taxon>Fabaceae</taxon>
        <taxon>Papilionoideae</taxon>
        <taxon>50 kb inversion clade</taxon>
        <taxon>NPAAA clade</taxon>
        <taxon>indigoferoid/millettioid clade</taxon>
        <taxon>Phaseoleae</taxon>
        <taxon>Canavalia</taxon>
    </lineage>
</organism>
<accession>A0AAN9LUW8</accession>
<dbReference type="PANTHER" id="PTHR10891">
    <property type="entry name" value="EF-HAND CALCIUM-BINDING DOMAIN CONTAINING PROTEIN"/>
    <property type="match status" value="1"/>
</dbReference>
<evidence type="ECO:0000256" key="1">
    <source>
        <dbReference type="ARBA" id="ARBA00003291"/>
    </source>
</evidence>
<evidence type="ECO:0000313" key="6">
    <source>
        <dbReference type="EMBL" id="KAK7340558.1"/>
    </source>
</evidence>
<sequence>MLPSRFYFFIEEKTSQNDSNSTSPLFGLVDLSLYFTIFNKIHNFFLSFWFFLLCQLHCANSKVKGEDQISKSGFIHQENESNGRRDSKKLERDDVKMVMAKLGFFCSSESEELQEQYGSKELSELFDEQEPSLEEVKHAFDVFDENKDGFIDARELQRVLCILGLKEASVLENCHKMISNFDENQDGRIDFTEFVKIMENSFR</sequence>
<dbReference type="AlphaFoldDB" id="A0AAN9LUW8"/>
<keyword evidence="7" id="KW-1185">Reference proteome</keyword>
<proteinExistence type="predicted"/>
<dbReference type="PROSITE" id="PS00018">
    <property type="entry name" value="EF_HAND_1"/>
    <property type="match status" value="2"/>
</dbReference>
<evidence type="ECO:0000256" key="2">
    <source>
        <dbReference type="ARBA" id="ARBA00022723"/>
    </source>
</evidence>
<dbReference type="CDD" id="cd00051">
    <property type="entry name" value="EFh"/>
    <property type="match status" value="1"/>
</dbReference>
<dbReference type="PROSITE" id="PS50222">
    <property type="entry name" value="EF_HAND_2"/>
    <property type="match status" value="2"/>
</dbReference>
<feature type="domain" description="EF-hand" evidence="5">
    <location>
        <begin position="169"/>
        <end position="203"/>
    </location>
</feature>
<dbReference type="Pfam" id="PF13499">
    <property type="entry name" value="EF-hand_7"/>
    <property type="match status" value="1"/>
</dbReference>
<comment type="caution">
    <text evidence="6">The sequence shown here is derived from an EMBL/GenBank/DDBJ whole genome shotgun (WGS) entry which is preliminary data.</text>
</comment>
<protein>
    <recommendedName>
        <fullName evidence="5">EF-hand domain-containing protein</fullName>
    </recommendedName>
</protein>
<evidence type="ECO:0000256" key="4">
    <source>
        <dbReference type="ARBA" id="ARBA00022837"/>
    </source>
</evidence>